<name>A0A0G0XJX8_9BACT</name>
<keyword evidence="2" id="KW-0472">Membrane</keyword>
<dbReference type="Proteomes" id="UP000033949">
    <property type="component" value="Unassembled WGS sequence"/>
</dbReference>
<dbReference type="GO" id="GO:0008616">
    <property type="term" value="P:tRNA queuosine(34) biosynthetic process"/>
    <property type="evidence" value="ECO:0007669"/>
    <property type="project" value="TreeGrafter"/>
</dbReference>
<dbReference type="GO" id="GO:0005829">
    <property type="term" value="C:cytosol"/>
    <property type="evidence" value="ECO:0007669"/>
    <property type="project" value="TreeGrafter"/>
</dbReference>
<protein>
    <submittedName>
        <fullName evidence="4">Queuine tRNA-ribosyltransferase</fullName>
    </submittedName>
</protein>
<evidence type="ECO:0000313" key="5">
    <source>
        <dbReference type="Proteomes" id="UP000033949"/>
    </source>
</evidence>
<dbReference type="PANTHER" id="PTHR46499">
    <property type="entry name" value="QUEUINE TRNA-RIBOSYLTRANSFERASE"/>
    <property type="match status" value="1"/>
</dbReference>
<dbReference type="InterPro" id="IPR002616">
    <property type="entry name" value="tRNA_ribo_trans-like"/>
</dbReference>
<gene>
    <name evidence="4" type="ORF">UU82_C0001G0016</name>
</gene>
<feature type="domain" description="tRNA-guanine(15) transglycosylase-like" evidence="3">
    <location>
        <begin position="6"/>
        <end position="104"/>
    </location>
</feature>
<dbReference type="NCBIfam" id="TIGR00449">
    <property type="entry name" value="tgt_general"/>
    <property type="match status" value="1"/>
</dbReference>
<sequence length="213" mass="23365">MENCLGRVGVITTAHGVIQTPAFVPVGTKASVKALTPEQARDLGAEVILANTYHLYLQPGDELVAKAGGLHKFMNWNSPIITDSGGFQVFSLGAAYGKQVSKITKITDSSLLIPERFDDSGAPRLAKIGHPTFYTNSPSIIHLGGASGGSYLALTEEIKNMIYFWKKHLPDWQLPFVKFFFWIGSLLRLLIFGIIKGDAKARRAYYDALGFIF</sequence>
<evidence type="ECO:0000259" key="3">
    <source>
        <dbReference type="Pfam" id="PF01702"/>
    </source>
</evidence>
<feature type="transmembrane region" description="Helical" evidence="2">
    <location>
        <begin position="176"/>
        <end position="195"/>
    </location>
</feature>
<dbReference type="Gene3D" id="3.20.20.105">
    <property type="entry name" value="Queuine tRNA-ribosyltransferase-like"/>
    <property type="match status" value="1"/>
</dbReference>
<dbReference type="EMBL" id="LCCC01000001">
    <property type="protein sequence ID" value="KKS24737.1"/>
    <property type="molecule type" value="Genomic_DNA"/>
</dbReference>
<dbReference type="InterPro" id="IPR036511">
    <property type="entry name" value="TGT-like_sf"/>
</dbReference>
<evidence type="ECO:0000256" key="1">
    <source>
        <dbReference type="ARBA" id="ARBA00022694"/>
    </source>
</evidence>
<evidence type="ECO:0000256" key="2">
    <source>
        <dbReference type="SAM" id="Phobius"/>
    </source>
</evidence>
<reference evidence="4 5" key="1">
    <citation type="journal article" date="2015" name="Nature">
        <title>rRNA introns, odd ribosomes, and small enigmatic genomes across a large radiation of phyla.</title>
        <authorList>
            <person name="Brown C.T."/>
            <person name="Hug L.A."/>
            <person name="Thomas B.C."/>
            <person name="Sharon I."/>
            <person name="Castelle C.J."/>
            <person name="Singh A."/>
            <person name="Wilkins M.J."/>
            <person name="Williams K.H."/>
            <person name="Banfield J.F."/>
        </authorList>
    </citation>
    <scope>NUCLEOTIDE SEQUENCE [LARGE SCALE GENOMIC DNA]</scope>
</reference>
<dbReference type="PANTHER" id="PTHR46499:SF1">
    <property type="entry name" value="QUEUINE TRNA-RIBOSYLTRANSFERASE"/>
    <property type="match status" value="1"/>
</dbReference>
<keyword evidence="4" id="KW-0808">Transferase</keyword>
<dbReference type="Pfam" id="PF01702">
    <property type="entry name" value="TGT"/>
    <property type="match status" value="1"/>
</dbReference>
<organism evidence="4 5">
    <name type="scientific">Candidatus Nomurabacteria bacterium GW2011_GWC2_41_8</name>
    <dbReference type="NCBI Taxonomy" id="1618755"/>
    <lineage>
        <taxon>Bacteria</taxon>
        <taxon>Candidatus Nomuraibacteriota</taxon>
    </lineage>
</organism>
<dbReference type="SUPFAM" id="SSF51713">
    <property type="entry name" value="tRNA-guanine transglycosylase"/>
    <property type="match status" value="1"/>
</dbReference>
<comment type="caution">
    <text evidence="4">The sequence shown here is derived from an EMBL/GenBank/DDBJ whole genome shotgun (WGS) entry which is preliminary data.</text>
</comment>
<keyword evidence="2" id="KW-1133">Transmembrane helix</keyword>
<proteinExistence type="predicted"/>
<keyword evidence="2" id="KW-0812">Transmembrane</keyword>
<accession>A0A0G0XJX8</accession>
<dbReference type="InterPro" id="IPR050076">
    <property type="entry name" value="ArchSynthase1/Queuine_TRR"/>
</dbReference>
<dbReference type="GO" id="GO:0016740">
    <property type="term" value="F:transferase activity"/>
    <property type="evidence" value="ECO:0007669"/>
    <property type="project" value="UniProtKB-KW"/>
</dbReference>
<dbReference type="AlphaFoldDB" id="A0A0G0XJX8"/>
<evidence type="ECO:0000313" key="4">
    <source>
        <dbReference type="EMBL" id="KKS24737.1"/>
    </source>
</evidence>
<dbReference type="PATRIC" id="fig|1618755.3.peg.16"/>
<keyword evidence="1" id="KW-0819">tRNA processing</keyword>